<feature type="compositionally biased region" description="Low complexity" evidence="1">
    <location>
        <begin position="103"/>
        <end position="113"/>
    </location>
</feature>
<proteinExistence type="predicted"/>
<evidence type="ECO:0000313" key="4">
    <source>
        <dbReference type="Proteomes" id="UP000555393"/>
    </source>
</evidence>
<feature type="compositionally biased region" description="Low complexity" evidence="1">
    <location>
        <begin position="1"/>
        <end position="15"/>
    </location>
</feature>
<feature type="region of interest" description="Disordered" evidence="1">
    <location>
        <begin position="78"/>
        <end position="217"/>
    </location>
</feature>
<sequence>MRGRGNNNNRKGPNPLTRNYESNGPDVKIRGNAQHIAEKYATLARDAQVSGDRVMAENYLQHAEHYTRIILQAQAQNPQHFQRDENFDDEASDDEEQSFAATSSNNGHNGSSSQEVNGSGPQPFIEGTPAEVVYDEDNGGNARSHEQRANEQRSQNRDYNRDNQNRDNQGRDNNGRDRDQRRIQRPRRPSRFEQHSNPVAPDAPQPVTHFAEGAEQPEVKEQTVVKAVEVAQEQPVAVKAEPVVEPVAVAVEAEEKPVKKAAPAKPRTPRAKPVEAVAESDGEEPVRRRPGRPRRVKAEDADPVKETSEA</sequence>
<feature type="compositionally biased region" description="Basic and acidic residues" evidence="1">
    <location>
        <begin position="143"/>
        <end position="182"/>
    </location>
</feature>
<feature type="compositionally biased region" description="Acidic residues" evidence="1">
    <location>
        <begin position="86"/>
        <end position="97"/>
    </location>
</feature>
<dbReference type="AlphaFoldDB" id="A0A841LWR3"/>
<gene>
    <name evidence="3" type="ORF">FHS77_001478</name>
</gene>
<dbReference type="EMBL" id="JACIIU010000004">
    <property type="protein sequence ID" value="MBB6260937.1"/>
    <property type="molecule type" value="Genomic_DNA"/>
</dbReference>
<accession>A0A841LWR3</accession>
<feature type="domain" description="DUF4167" evidence="2">
    <location>
        <begin position="2"/>
        <end position="76"/>
    </location>
</feature>
<evidence type="ECO:0000313" key="3">
    <source>
        <dbReference type="EMBL" id="MBB6260937.1"/>
    </source>
</evidence>
<feature type="region of interest" description="Disordered" evidence="1">
    <location>
        <begin position="255"/>
        <end position="310"/>
    </location>
</feature>
<name>A0A841LWR3_9HYPH</name>
<reference evidence="3 4" key="1">
    <citation type="submission" date="2020-08" db="EMBL/GenBank/DDBJ databases">
        <title>Genomic Encyclopedia of Type Strains, Phase IV (KMG-IV): sequencing the most valuable type-strain genomes for metagenomic binning, comparative biology and taxonomic classification.</title>
        <authorList>
            <person name="Goeker M."/>
        </authorList>
    </citation>
    <scope>NUCLEOTIDE SEQUENCE [LARGE SCALE GENOMIC DNA]</scope>
    <source>
        <strain evidence="3 4">DSM 22336</strain>
    </source>
</reference>
<dbReference type="Pfam" id="PF13763">
    <property type="entry name" value="DUF4167"/>
    <property type="match status" value="1"/>
</dbReference>
<protein>
    <recommendedName>
        <fullName evidence="2">DUF4167 domain-containing protein</fullName>
    </recommendedName>
</protein>
<evidence type="ECO:0000259" key="2">
    <source>
        <dbReference type="Pfam" id="PF13763"/>
    </source>
</evidence>
<feature type="region of interest" description="Disordered" evidence="1">
    <location>
        <begin position="1"/>
        <end position="28"/>
    </location>
</feature>
<organism evidence="3 4">
    <name type="scientific">Paenochrobactrum gallinarii</name>
    <dbReference type="NCBI Taxonomy" id="643673"/>
    <lineage>
        <taxon>Bacteria</taxon>
        <taxon>Pseudomonadati</taxon>
        <taxon>Pseudomonadota</taxon>
        <taxon>Alphaproteobacteria</taxon>
        <taxon>Hyphomicrobiales</taxon>
        <taxon>Brucellaceae</taxon>
        <taxon>Paenochrobactrum</taxon>
    </lineage>
</organism>
<evidence type="ECO:0000256" key="1">
    <source>
        <dbReference type="SAM" id="MobiDB-lite"/>
    </source>
</evidence>
<dbReference type="InterPro" id="IPR025430">
    <property type="entry name" value="DUF4167"/>
</dbReference>
<feature type="compositionally biased region" description="Basic and acidic residues" evidence="1">
    <location>
        <begin position="296"/>
        <end position="310"/>
    </location>
</feature>
<keyword evidence="4" id="KW-1185">Reference proteome</keyword>
<comment type="caution">
    <text evidence="3">The sequence shown here is derived from an EMBL/GenBank/DDBJ whole genome shotgun (WGS) entry which is preliminary data.</text>
</comment>
<dbReference type="Proteomes" id="UP000555393">
    <property type="component" value="Unassembled WGS sequence"/>
</dbReference>